<reference evidence="1 2" key="1">
    <citation type="submission" date="2020-07" db="EMBL/GenBank/DDBJ databases">
        <title>Sequencing the genomes of 1000 actinobacteria strains.</title>
        <authorList>
            <person name="Klenk H.-P."/>
        </authorList>
    </citation>
    <scope>NUCLEOTIDE SEQUENCE [LARGE SCALE GENOMIC DNA]</scope>
    <source>
        <strain evidence="1 2">CXB654</strain>
    </source>
</reference>
<dbReference type="InterPro" id="IPR027417">
    <property type="entry name" value="P-loop_NTPase"/>
</dbReference>
<dbReference type="EMBL" id="JACCCC010000001">
    <property type="protein sequence ID" value="NYE46767.1"/>
    <property type="molecule type" value="Genomic_DNA"/>
</dbReference>
<proteinExistence type="predicted"/>
<protein>
    <recommendedName>
        <fullName evidence="3">Uridine kinase</fullName>
    </recommendedName>
</protein>
<evidence type="ECO:0000313" key="2">
    <source>
        <dbReference type="Proteomes" id="UP000589036"/>
    </source>
</evidence>
<comment type="caution">
    <text evidence="1">The sequence shown here is derived from an EMBL/GenBank/DDBJ whole genome shotgun (WGS) entry which is preliminary data.</text>
</comment>
<dbReference type="Proteomes" id="UP000589036">
    <property type="component" value="Unassembled WGS sequence"/>
</dbReference>
<accession>A0A852TTY7</accession>
<name>A0A852TTY7_9ACTN</name>
<sequence length="194" mass="21775">MLVVSTDSRTWAADSAALLRQGPARAGRCRIVALEGRSGSGKTRLADALAVPLGCSVFHLDDVYPGWDGLAAAVPLVREWVVEPLLHGRDPCWRRYDWERGGYSGWHRTLADEVLLVEGCGAGARDLRPYLSALVWVDVPDPVRRERLEARFDAAAYAPHRERWATQETAFYLESRPRERADLVIDNSRPVPEW</sequence>
<organism evidence="1 2">
    <name type="scientific">Spinactinospora alkalitolerans</name>
    <dbReference type="NCBI Taxonomy" id="687207"/>
    <lineage>
        <taxon>Bacteria</taxon>
        <taxon>Bacillati</taxon>
        <taxon>Actinomycetota</taxon>
        <taxon>Actinomycetes</taxon>
        <taxon>Streptosporangiales</taxon>
        <taxon>Nocardiopsidaceae</taxon>
        <taxon>Spinactinospora</taxon>
    </lineage>
</organism>
<gene>
    <name evidence="1" type="ORF">HDA32_001887</name>
</gene>
<evidence type="ECO:0000313" key="1">
    <source>
        <dbReference type="EMBL" id="NYE46767.1"/>
    </source>
</evidence>
<dbReference type="SUPFAM" id="SSF52540">
    <property type="entry name" value="P-loop containing nucleoside triphosphate hydrolases"/>
    <property type="match status" value="1"/>
</dbReference>
<dbReference type="Gene3D" id="3.40.50.300">
    <property type="entry name" value="P-loop containing nucleotide triphosphate hydrolases"/>
    <property type="match status" value="1"/>
</dbReference>
<evidence type="ECO:0008006" key="3">
    <source>
        <dbReference type="Google" id="ProtNLM"/>
    </source>
</evidence>
<keyword evidence="2" id="KW-1185">Reference proteome</keyword>
<dbReference type="AlphaFoldDB" id="A0A852TTY7"/>
<dbReference type="RefSeq" id="WP_179642821.1">
    <property type="nucleotide sequence ID" value="NZ_BAAAYY010000033.1"/>
</dbReference>